<dbReference type="Pfam" id="PF18033">
    <property type="entry name" value="SpuA_C"/>
    <property type="match status" value="1"/>
</dbReference>
<dbReference type="NCBIfam" id="TIGR02102">
    <property type="entry name" value="pullulan_Gpos"/>
    <property type="match status" value="1"/>
</dbReference>
<dbReference type="InterPro" id="IPR040806">
    <property type="entry name" value="SpuA_C"/>
</dbReference>
<dbReference type="EMBL" id="CP041372">
    <property type="protein sequence ID" value="QKS72653.1"/>
    <property type="molecule type" value="Genomic_DNA"/>
</dbReference>
<keyword evidence="13" id="KW-1185">Reference proteome</keyword>
<evidence type="ECO:0000313" key="13">
    <source>
        <dbReference type="Proteomes" id="UP000318138"/>
    </source>
</evidence>
<dbReference type="CDD" id="cd02860">
    <property type="entry name" value="E_set_Pullulanase"/>
    <property type="match status" value="1"/>
</dbReference>
<name>A0A859FH05_9BACI</name>
<dbReference type="Gene3D" id="2.60.40.1220">
    <property type="match status" value="1"/>
</dbReference>
<evidence type="ECO:0000256" key="9">
    <source>
        <dbReference type="ARBA" id="ARBA00031076"/>
    </source>
</evidence>
<dbReference type="InterPro" id="IPR005323">
    <property type="entry name" value="CBM41_pullulanase"/>
</dbReference>
<dbReference type="Gene3D" id="2.60.40.1180">
    <property type="entry name" value="Golgi alpha-mannosidase II"/>
    <property type="match status" value="1"/>
</dbReference>
<dbReference type="SUPFAM" id="SSF81296">
    <property type="entry name" value="E set domains"/>
    <property type="match status" value="1"/>
</dbReference>
<dbReference type="InterPro" id="IPR013783">
    <property type="entry name" value="Ig-like_fold"/>
</dbReference>
<dbReference type="InterPro" id="IPR014756">
    <property type="entry name" value="Ig_E-set"/>
</dbReference>
<evidence type="ECO:0000256" key="8">
    <source>
        <dbReference type="ARBA" id="ARBA00029618"/>
    </source>
</evidence>
<dbReference type="PROSITE" id="PS51272">
    <property type="entry name" value="SLH"/>
    <property type="match status" value="2"/>
</dbReference>
<dbReference type="RefSeq" id="WP_176010623.1">
    <property type="nucleotide sequence ID" value="NZ_CP041372.2"/>
</dbReference>
<evidence type="ECO:0000259" key="11">
    <source>
        <dbReference type="PROSITE" id="PS51272"/>
    </source>
</evidence>
<dbReference type="CDD" id="cd10315">
    <property type="entry name" value="CBM41_pullulanase"/>
    <property type="match status" value="2"/>
</dbReference>
<dbReference type="SMART" id="SM00642">
    <property type="entry name" value="Aamy"/>
    <property type="match status" value="1"/>
</dbReference>
<dbReference type="SUPFAM" id="SSF51445">
    <property type="entry name" value="(Trans)glycosidases"/>
    <property type="match status" value="1"/>
</dbReference>
<comment type="similarity">
    <text evidence="1">Belongs to the glycosyl hydrolase 13 family.</text>
</comment>
<proteinExistence type="inferred from homology"/>
<dbReference type="Proteomes" id="UP000318138">
    <property type="component" value="Chromosome"/>
</dbReference>
<dbReference type="InterPro" id="IPR006047">
    <property type="entry name" value="GH13_cat_dom"/>
</dbReference>
<evidence type="ECO:0000256" key="10">
    <source>
        <dbReference type="SAM" id="SignalP"/>
    </source>
</evidence>
<dbReference type="Gene3D" id="2.60.40.10">
    <property type="entry name" value="Immunoglobulins"/>
    <property type="match status" value="1"/>
</dbReference>
<keyword evidence="5 12" id="KW-0326">Glycosidase</keyword>
<dbReference type="SUPFAM" id="SSF49452">
    <property type="entry name" value="Starch-binding domain-like"/>
    <property type="match status" value="2"/>
</dbReference>
<dbReference type="InterPro" id="IPR013780">
    <property type="entry name" value="Glyco_hydro_b"/>
</dbReference>
<dbReference type="GO" id="GO:0051060">
    <property type="term" value="F:pullulanase activity"/>
    <property type="evidence" value="ECO:0007669"/>
    <property type="project" value="UniProtKB-EC"/>
</dbReference>
<reference evidence="13" key="1">
    <citation type="submission" date="2019-07" db="EMBL/GenBank/DDBJ databases">
        <title>Bacillus alkalisoli sp. nov. isolated from saline soil.</title>
        <authorList>
            <person name="Sun J.-Q."/>
            <person name="Xu L."/>
        </authorList>
    </citation>
    <scope>NUCLEOTIDE SEQUENCE [LARGE SCALE GENOMIC DNA]</scope>
    <source>
        <strain evidence="13">M4U3P1</strain>
    </source>
</reference>
<dbReference type="Gene3D" id="2.60.40.1110">
    <property type="match status" value="2"/>
</dbReference>
<comment type="catalytic activity">
    <reaction evidence="6">
        <text>Hydrolysis of (1-&gt;6)-alpha-D-glucosidic linkages in pullulan, amylopectin and glycogen, and in the alpha- and beta-limit dextrins of amylopectin and glycogen.</text>
        <dbReference type="EC" id="3.2.1.41"/>
    </reaction>
</comment>
<organism evidence="12 13">
    <name type="scientific">Paenalkalicoccus suaedae</name>
    <dbReference type="NCBI Taxonomy" id="2592382"/>
    <lineage>
        <taxon>Bacteria</taxon>
        <taxon>Bacillati</taxon>
        <taxon>Bacillota</taxon>
        <taxon>Bacilli</taxon>
        <taxon>Bacillales</taxon>
        <taxon>Bacillaceae</taxon>
        <taxon>Paenalkalicoccus</taxon>
    </lineage>
</organism>
<dbReference type="InterPro" id="IPR001119">
    <property type="entry name" value="SLH_dom"/>
</dbReference>
<dbReference type="InterPro" id="IPR017853">
    <property type="entry name" value="GH"/>
</dbReference>
<dbReference type="GO" id="GO:0030246">
    <property type="term" value="F:carbohydrate binding"/>
    <property type="evidence" value="ECO:0007669"/>
    <property type="project" value="InterPro"/>
</dbReference>
<dbReference type="Pfam" id="PF02922">
    <property type="entry name" value="CBM_48"/>
    <property type="match status" value="1"/>
</dbReference>
<protein>
    <recommendedName>
        <fullName evidence="7">pullulanase</fullName>
        <ecNumber evidence="7">3.2.1.41</ecNumber>
    </recommendedName>
    <alternativeName>
        <fullName evidence="8">Alpha-dextrin endo-1,6-alpha-glucosidase</fullName>
    </alternativeName>
    <alternativeName>
        <fullName evidence="9">Pullulan 6-glucanohydrolase</fullName>
    </alternativeName>
</protein>
<dbReference type="InterPro" id="IPR014755">
    <property type="entry name" value="Cu-Rt/internalin_Ig-like"/>
</dbReference>
<dbReference type="CDD" id="cd11341">
    <property type="entry name" value="AmyAc_Pullulanase_LD-like"/>
    <property type="match status" value="1"/>
</dbReference>
<dbReference type="InterPro" id="IPR011838">
    <property type="entry name" value="Pullulan_Gpos"/>
</dbReference>
<dbReference type="Pfam" id="PF03714">
    <property type="entry name" value="PUD"/>
    <property type="match status" value="2"/>
</dbReference>
<dbReference type="PANTHER" id="PTHR43002">
    <property type="entry name" value="GLYCOGEN DEBRANCHING ENZYME"/>
    <property type="match status" value="1"/>
</dbReference>
<feature type="chain" id="PRO_5039344496" description="pullulanase" evidence="10">
    <location>
        <begin position="26"/>
        <end position="1218"/>
    </location>
</feature>
<feature type="domain" description="SLH" evidence="11">
    <location>
        <begin position="1164"/>
        <end position="1218"/>
    </location>
</feature>
<evidence type="ECO:0000256" key="7">
    <source>
        <dbReference type="ARBA" id="ARBA00024062"/>
    </source>
</evidence>
<evidence type="ECO:0000256" key="6">
    <source>
        <dbReference type="ARBA" id="ARBA00023965"/>
    </source>
</evidence>
<evidence type="ECO:0000256" key="4">
    <source>
        <dbReference type="ARBA" id="ARBA00022837"/>
    </source>
</evidence>
<dbReference type="InterPro" id="IPR004193">
    <property type="entry name" value="Glyco_hydro_13_N"/>
</dbReference>
<keyword evidence="4" id="KW-0106">Calcium</keyword>
<keyword evidence="3 12" id="KW-0378">Hydrolase</keyword>
<dbReference type="GO" id="GO:0005975">
    <property type="term" value="P:carbohydrate metabolic process"/>
    <property type="evidence" value="ECO:0007669"/>
    <property type="project" value="InterPro"/>
</dbReference>
<dbReference type="AlphaFoldDB" id="A0A859FH05"/>
<dbReference type="KEGG" id="psua:FLK61_39245"/>
<evidence type="ECO:0000256" key="5">
    <source>
        <dbReference type="ARBA" id="ARBA00023295"/>
    </source>
</evidence>
<accession>A0A859FH05</accession>
<feature type="signal peptide" evidence="10">
    <location>
        <begin position="1"/>
        <end position="25"/>
    </location>
</feature>
<keyword evidence="2 10" id="KW-0732">Signal</keyword>
<dbReference type="InterPro" id="IPR013784">
    <property type="entry name" value="Carb-bd-like_fold"/>
</dbReference>
<feature type="domain" description="SLH" evidence="11">
    <location>
        <begin position="1044"/>
        <end position="1107"/>
    </location>
</feature>
<dbReference type="Pfam" id="PF00395">
    <property type="entry name" value="SLH"/>
    <property type="match status" value="3"/>
</dbReference>
<evidence type="ECO:0000313" key="12">
    <source>
        <dbReference type="EMBL" id="QKS72653.1"/>
    </source>
</evidence>
<gene>
    <name evidence="12" type="ORF">FLK61_39245</name>
</gene>
<sequence length="1218" mass="136071">MKSTWKRRSSMFLAGVMGLSLFPAAAIGQSDVNTQDTEAPEDGHLRVHYDAGDTTVSTLGVWYWNGAKTPTDQLFDWPGEARFSTDRMTSFGPYYDIELADGAERLDMLVNNNRGDNLTGDVAVNIISPEMNEIWMSADGTYTLAEPVELDDNTVRIHYSREDANYDNWAVWSWGDVATPSEDVNGWPDGATDFEEVGRYGAYVDIELQEDAEEINFLFLNKATGDQSGDMSFSELQNSNQIFTRDTEDMAYNNPYFASLEGMSHAEVLSTEKIEVSFTGTDSLDAETLQEEITVTDREGNEVALTNVTIDSDSAVTLYGGFDLDAAPFTIEYNGRTVQALVGWRLKDELFSYDGELGPELHADGTATLKLWSPSADNVTVTLYNKDDQYDIVAEDVEMTRSDRGVWETTLTAATTDVADHTGYYYHYMIERDGEIVEGLDPYAPSMATWDSVNGDEHVGKAAIVDISSIGPELDFAEIDGFEKREDAIIYELHVRDFTSDPSIEDELESEFGTFNAFAERLDYIEDLGVTHVQLLPVMSYFFADEYNARERMLEYASTQTNYNWGYDPHSYFSLSGMYTTDPDDAEKRIEEFKQLIDEIHERGMGVILDVVYNHTAREHIFEDLEPNYYHFMDADGTSRISFGGGRLGTTHEMSRRILVDSIMHWVEEYKVDGFRFDMMGDHDAESIQIAYDTAKAANPNIVMIGEGWVTYVGDENYPDVQPADQQWMQDTESVGSFSDDFRNELKSGFGSEGEPRFITGGARSIERIYNNVTANPDNFTATNPGDVVPYIAAHDNLTLHDVIAQSIQKDPKDHQEEIHQRIRLGNAMVLTSQGTAFLHAGQEFGRTKQFRHPDFQGPVAEGMEPYKSTFMTDEDGNPFEYPYFIHDSYDSSDAVNKFDWDKATNAEANPINGLTREMTAGMIELRRSTDAFRHATMDDIDENVMMIDAPEIQDEDLVIGYRAVDSSGSEAYHVFINADSDARTLSLPVDLTGGDVIADADEAGVNAVSQENGFELTATDITIDPLTFVIVRTDAFDWPAGEAAPSFSDYDSTERYYGEMRDLVQAGVLQGYPNGTFRPYQDVTRLEAGLLLARQLELALDENVEVPFSDIADDFKYASELAALADADVFLGDEHQRFLPSNGLTRGEAAAILVRGFGLSESAPSVPFTDIAGHQFEEEIGILYGEEITIGATETTFAPDATLTRLELTLMLHRLLQ</sequence>
<dbReference type="EC" id="3.2.1.41" evidence="7"/>
<dbReference type="Gene3D" id="3.20.20.80">
    <property type="entry name" value="Glycosidases"/>
    <property type="match status" value="1"/>
</dbReference>
<evidence type="ECO:0000256" key="2">
    <source>
        <dbReference type="ARBA" id="ARBA00022729"/>
    </source>
</evidence>
<evidence type="ECO:0000256" key="1">
    <source>
        <dbReference type="ARBA" id="ARBA00008061"/>
    </source>
</evidence>
<evidence type="ECO:0000256" key="3">
    <source>
        <dbReference type="ARBA" id="ARBA00022801"/>
    </source>
</evidence>
<dbReference type="Pfam" id="PF00128">
    <property type="entry name" value="Alpha-amylase"/>
    <property type="match status" value="1"/>
</dbReference>